<name>A0A131Z447_RHIAP</name>
<evidence type="ECO:0000256" key="1">
    <source>
        <dbReference type="SAM" id="Coils"/>
    </source>
</evidence>
<reference evidence="2" key="1">
    <citation type="journal article" date="2016" name="Ticks Tick Borne Dis.">
        <title>De novo assembly and annotation of the salivary gland transcriptome of Rhipicephalus appendiculatus male and female ticks during blood feeding.</title>
        <authorList>
            <person name="de Castro M.H."/>
            <person name="de Klerk D."/>
            <person name="Pienaar R."/>
            <person name="Latif A.A."/>
            <person name="Rees D.J."/>
            <person name="Mans B.J."/>
        </authorList>
    </citation>
    <scope>NUCLEOTIDE SEQUENCE</scope>
    <source>
        <tissue evidence="2">Salivary glands</tissue>
    </source>
</reference>
<organism evidence="2">
    <name type="scientific">Rhipicephalus appendiculatus</name>
    <name type="common">Brown ear tick</name>
    <dbReference type="NCBI Taxonomy" id="34631"/>
    <lineage>
        <taxon>Eukaryota</taxon>
        <taxon>Metazoa</taxon>
        <taxon>Ecdysozoa</taxon>
        <taxon>Arthropoda</taxon>
        <taxon>Chelicerata</taxon>
        <taxon>Arachnida</taxon>
        <taxon>Acari</taxon>
        <taxon>Parasitiformes</taxon>
        <taxon>Ixodida</taxon>
        <taxon>Ixodoidea</taxon>
        <taxon>Ixodidae</taxon>
        <taxon>Rhipicephalinae</taxon>
        <taxon>Rhipicephalus</taxon>
        <taxon>Rhipicephalus</taxon>
    </lineage>
</organism>
<feature type="coiled-coil region" evidence="1">
    <location>
        <begin position="206"/>
        <end position="233"/>
    </location>
</feature>
<keyword evidence="1" id="KW-0175">Coiled coil</keyword>
<protein>
    <submittedName>
        <fullName evidence="2">Uncharacterized protein</fullName>
    </submittedName>
</protein>
<accession>A0A131Z447</accession>
<dbReference type="AlphaFoldDB" id="A0A131Z447"/>
<dbReference type="EMBL" id="GEDV01003027">
    <property type="protein sequence ID" value="JAP85530.1"/>
    <property type="molecule type" value="Transcribed_RNA"/>
</dbReference>
<proteinExistence type="predicted"/>
<evidence type="ECO:0000313" key="2">
    <source>
        <dbReference type="EMBL" id="JAP85530.1"/>
    </source>
</evidence>
<sequence>MSNDRSEGIDAARSSSIFSLLENAEAGRAAVEQNLRTPQRNSNQLSEEILSAQNELGALKVRQNRALDELRTCKAATNSLQAHCEQFVKANEGISTRITDLSTKIFEDRRSRLEKITSAEQYFSGLHAALEKIVWTPEALQRLAEALQMQVPELEQHSADLDSSLQRKRTKLDHLQAQSTNNSMAGDVTFPAEEQQAMLQIFRDEFSKLQSMLRHLTSQKELLKEEVDRLSRLDS</sequence>